<dbReference type="Proteomes" id="UP000813384">
    <property type="component" value="Unassembled WGS sequence"/>
</dbReference>
<evidence type="ECO:0000313" key="3">
    <source>
        <dbReference type="Proteomes" id="UP000813384"/>
    </source>
</evidence>
<proteinExistence type="predicted"/>
<dbReference type="EMBL" id="JAJJVO010000016">
    <property type="protein sequence ID" value="MCC9272871.1"/>
    <property type="molecule type" value="Genomic_DNA"/>
</dbReference>
<evidence type="ECO:0000256" key="1">
    <source>
        <dbReference type="SAM" id="Coils"/>
    </source>
</evidence>
<gene>
    <name evidence="2" type="ORF">K8V42_01010</name>
</gene>
<reference evidence="2" key="2">
    <citation type="submission" date="2021-11" db="EMBL/GenBank/DDBJ databases">
        <authorList>
            <person name="Gilroy R."/>
        </authorList>
    </citation>
    <scope>NUCLEOTIDE SEQUENCE</scope>
    <source>
        <strain evidence="2">150</strain>
    </source>
</reference>
<protein>
    <submittedName>
        <fullName evidence="2">Uncharacterized protein</fullName>
    </submittedName>
</protein>
<reference evidence="2" key="1">
    <citation type="journal article" date="2021" name="PeerJ">
        <title>Extensive microbial diversity within the chicken gut microbiome revealed by metagenomics and culture.</title>
        <authorList>
            <person name="Gilroy R."/>
            <person name="Ravi A."/>
            <person name="Getino M."/>
            <person name="Pursley I."/>
            <person name="Horton D.L."/>
            <person name="Alikhan N.F."/>
            <person name="Baker D."/>
            <person name="Gharbi K."/>
            <person name="Hall N."/>
            <person name="Watson M."/>
            <person name="Adriaenssens E.M."/>
            <person name="Foster-Nyarko E."/>
            <person name="Jarju S."/>
            <person name="Secka A."/>
            <person name="Antonio M."/>
            <person name="Oren A."/>
            <person name="Chaudhuri R.R."/>
            <person name="La Ragione R."/>
            <person name="Hildebrand F."/>
            <person name="Pallen M.J."/>
        </authorList>
    </citation>
    <scope>NUCLEOTIDE SEQUENCE</scope>
    <source>
        <strain evidence="2">150</strain>
    </source>
</reference>
<sequence length="454" mass="52747">MDHTKIPPIQMPITTIATNVMQTPQTPLDQKVSLTKPTKASHSNKKIRKKDQVSISEQQWVRLKERKNLEQIREMQQMMLFNQLLQQGLSQLQACVTPLLNQVTSYATQHHSTHQDLSEYYQQQLRTLNVALHPIEQQLAHLMEAGVSNIEVQPLYWVIHAHQYRFPVQFKLRTLVKALTHLTFPESEAQADVLQAKEQMLEKKREQLTQLKQTLAQTRQQLIAQKDACTVALNQKNASEARLESLKQVLAQQTSEQTSIRRKVAHLARIHPLKRNQSLYQATLLREQLVTQEQQKAQTAVQENRRIFQEQQAEWHKQHLHYLATVAQVEQQQMDVTSAENTYHTEKKQFNKLSDTLQATIQQSCSALAQTLTHYVHDLYEEQAKTIWVAHYFRKELANYINELVTADEFLSKKSLEIRSEEEEIFLTQQPLATLLSQANAFAYNVQRLLAEKT</sequence>
<evidence type="ECO:0000313" key="2">
    <source>
        <dbReference type="EMBL" id="MCC9272871.1"/>
    </source>
</evidence>
<name>A0A9E3ZSP7_9ENTE</name>
<accession>A0A9E3ZSP7</accession>
<organism evidence="2 3">
    <name type="scientific">Enterococcus aquimarinus</name>
    <dbReference type="NCBI Taxonomy" id="328396"/>
    <lineage>
        <taxon>Bacteria</taxon>
        <taxon>Bacillati</taxon>
        <taxon>Bacillota</taxon>
        <taxon>Bacilli</taxon>
        <taxon>Lactobacillales</taxon>
        <taxon>Enterococcaceae</taxon>
        <taxon>Enterococcus</taxon>
    </lineage>
</organism>
<feature type="coiled-coil region" evidence="1">
    <location>
        <begin position="186"/>
        <end position="256"/>
    </location>
</feature>
<comment type="caution">
    <text evidence="2">The sequence shown here is derived from an EMBL/GenBank/DDBJ whole genome shotgun (WGS) entry which is preliminary data.</text>
</comment>
<keyword evidence="1" id="KW-0175">Coiled coil</keyword>
<dbReference type="AlphaFoldDB" id="A0A9E3ZSP7"/>